<evidence type="ECO:0000313" key="1">
    <source>
        <dbReference type="EMBL" id="OCL03459.1"/>
    </source>
</evidence>
<dbReference type="Proteomes" id="UP000250140">
    <property type="component" value="Unassembled WGS sequence"/>
</dbReference>
<dbReference type="EMBL" id="KV750728">
    <property type="protein sequence ID" value="OCL03459.1"/>
    <property type="molecule type" value="Genomic_DNA"/>
</dbReference>
<evidence type="ECO:0000313" key="2">
    <source>
        <dbReference type="Proteomes" id="UP000250140"/>
    </source>
</evidence>
<proteinExistence type="predicted"/>
<gene>
    <name evidence="1" type="ORF">AOQ84DRAFT_381614</name>
</gene>
<name>A0A8E2ERG0_9PEZI</name>
<protein>
    <submittedName>
        <fullName evidence="1">Uncharacterized protein</fullName>
    </submittedName>
</protein>
<sequence length="246" mass="28357">MNDIDLPLPIEAKKSFGPIAINLLAGHSKFPRFVPFRKLRTREAVLRLRMVPEGLNECGRSVAFLEEGSLSKSLCQLPVSIGKKLVWYRGDSALLPCDRRGEALSPDNPDIFDIFGTWWWLIPETKLENQRSLPAFTKGRLFELRMNRMRSLRSIFSTSFAGDYSQLKQSEISGVTKVDVLDNDESLVILLAALFACMDWIRDEEQFRYYDFDYKTHLRACLGNQLYEKIEYWLMKYGGPRAVCIV</sequence>
<dbReference type="AlphaFoldDB" id="A0A8E2ERG0"/>
<keyword evidence="2" id="KW-1185">Reference proteome</keyword>
<reference evidence="1 2" key="1">
    <citation type="journal article" date="2016" name="Nat. Commun.">
        <title>Ectomycorrhizal ecology is imprinted in the genome of the dominant symbiotic fungus Cenococcum geophilum.</title>
        <authorList>
            <consortium name="DOE Joint Genome Institute"/>
            <person name="Peter M."/>
            <person name="Kohler A."/>
            <person name="Ohm R.A."/>
            <person name="Kuo A."/>
            <person name="Krutzmann J."/>
            <person name="Morin E."/>
            <person name="Arend M."/>
            <person name="Barry K.W."/>
            <person name="Binder M."/>
            <person name="Choi C."/>
            <person name="Clum A."/>
            <person name="Copeland A."/>
            <person name="Grisel N."/>
            <person name="Haridas S."/>
            <person name="Kipfer T."/>
            <person name="LaButti K."/>
            <person name="Lindquist E."/>
            <person name="Lipzen A."/>
            <person name="Maire R."/>
            <person name="Meier B."/>
            <person name="Mihaltcheva S."/>
            <person name="Molinier V."/>
            <person name="Murat C."/>
            <person name="Poggeler S."/>
            <person name="Quandt C.A."/>
            <person name="Sperisen C."/>
            <person name="Tritt A."/>
            <person name="Tisserant E."/>
            <person name="Crous P.W."/>
            <person name="Henrissat B."/>
            <person name="Nehls U."/>
            <person name="Egli S."/>
            <person name="Spatafora J.W."/>
            <person name="Grigoriev I.V."/>
            <person name="Martin F.M."/>
        </authorList>
    </citation>
    <scope>NUCLEOTIDE SEQUENCE [LARGE SCALE GENOMIC DNA]</scope>
    <source>
        <strain evidence="1 2">CBS 207.34</strain>
    </source>
</reference>
<accession>A0A8E2ERG0</accession>
<organism evidence="1 2">
    <name type="scientific">Glonium stellatum</name>
    <dbReference type="NCBI Taxonomy" id="574774"/>
    <lineage>
        <taxon>Eukaryota</taxon>
        <taxon>Fungi</taxon>
        <taxon>Dikarya</taxon>
        <taxon>Ascomycota</taxon>
        <taxon>Pezizomycotina</taxon>
        <taxon>Dothideomycetes</taxon>
        <taxon>Pleosporomycetidae</taxon>
        <taxon>Gloniales</taxon>
        <taxon>Gloniaceae</taxon>
        <taxon>Glonium</taxon>
    </lineage>
</organism>